<dbReference type="Pfam" id="PF02365">
    <property type="entry name" value="NAM"/>
    <property type="match status" value="1"/>
</dbReference>
<dbReference type="PANTHER" id="PTHR31719">
    <property type="entry name" value="NAC TRANSCRIPTION FACTOR 56"/>
    <property type="match status" value="1"/>
</dbReference>
<evidence type="ECO:0000256" key="4">
    <source>
        <dbReference type="ARBA" id="ARBA00023242"/>
    </source>
</evidence>
<dbReference type="Gene3D" id="2.170.150.80">
    <property type="entry name" value="NAC domain"/>
    <property type="match status" value="1"/>
</dbReference>
<evidence type="ECO:0000313" key="7">
    <source>
        <dbReference type="RefSeq" id="XP_056690344.1"/>
    </source>
</evidence>
<dbReference type="PANTHER" id="PTHR31719:SF43">
    <property type="entry name" value="NAC TRANSCRIPTION FACTOR 56"/>
    <property type="match status" value="1"/>
</dbReference>
<dbReference type="Proteomes" id="UP000813463">
    <property type="component" value="Chromosome 1"/>
</dbReference>
<keyword evidence="6" id="KW-1185">Reference proteome</keyword>
<gene>
    <name evidence="7" type="primary">LOC130465557</name>
</gene>
<keyword evidence="4" id="KW-0539">Nucleus</keyword>
<evidence type="ECO:0000313" key="6">
    <source>
        <dbReference type="Proteomes" id="UP000813463"/>
    </source>
</evidence>
<evidence type="ECO:0000256" key="1">
    <source>
        <dbReference type="ARBA" id="ARBA00023015"/>
    </source>
</evidence>
<reference evidence="6" key="1">
    <citation type="journal article" date="2021" name="Nat. Commun.">
        <title>Genomic analyses provide insights into spinach domestication and the genetic basis of agronomic traits.</title>
        <authorList>
            <person name="Cai X."/>
            <person name="Sun X."/>
            <person name="Xu C."/>
            <person name="Sun H."/>
            <person name="Wang X."/>
            <person name="Ge C."/>
            <person name="Zhang Z."/>
            <person name="Wang Q."/>
            <person name="Fei Z."/>
            <person name="Jiao C."/>
            <person name="Wang Q."/>
        </authorList>
    </citation>
    <scope>NUCLEOTIDE SEQUENCE [LARGE SCALE GENOMIC DNA]</scope>
    <source>
        <strain evidence="6">cv. Varoflay</strain>
    </source>
</reference>
<organism evidence="6 7">
    <name type="scientific">Spinacia oleracea</name>
    <name type="common">Spinach</name>
    <dbReference type="NCBI Taxonomy" id="3562"/>
    <lineage>
        <taxon>Eukaryota</taxon>
        <taxon>Viridiplantae</taxon>
        <taxon>Streptophyta</taxon>
        <taxon>Embryophyta</taxon>
        <taxon>Tracheophyta</taxon>
        <taxon>Spermatophyta</taxon>
        <taxon>Magnoliopsida</taxon>
        <taxon>eudicotyledons</taxon>
        <taxon>Gunneridae</taxon>
        <taxon>Pentapetalae</taxon>
        <taxon>Caryophyllales</taxon>
        <taxon>Chenopodiaceae</taxon>
        <taxon>Chenopodioideae</taxon>
        <taxon>Anserineae</taxon>
        <taxon>Spinacia</taxon>
    </lineage>
</organism>
<dbReference type="InterPro" id="IPR036093">
    <property type="entry name" value="NAC_dom_sf"/>
</dbReference>
<dbReference type="PROSITE" id="PS51005">
    <property type="entry name" value="NAC"/>
    <property type="match status" value="1"/>
</dbReference>
<proteinExistence type="predicted"/>
<dbReference type="RefSeq" id="XP_056690344.1">
    <property type="nucleotide sequence ID" value="XM_056834366.1"/>
</dbReference>
<keyword evidence="3" id="KW-0804">Transcription</keyword>
<protein>
    <submittedName>
        <fullName evidence="7">NAC domain-containing protein 26-like</fullName>
    </submittedName>
</protein>
<dbReference type="SUPFAM" id="SSF101941">
    <property type="entry name" value="NAC domain"/>
    <property type="match status" value="1"/>
</dbReference>
<sequence>MVINNKDTMHLLDQQTMNFEIPVGFRFDPTEYQLLNYFLNHKISDQELPPYTQFLIKDVDLYKHHPSYFFQEILQFNIEEHEIRGYFFTKLKKAGINSSSKDNSYYNRRVCDDYGVEYGTWTGMGRDPIFDIHGYQIGFDKYLKFSEVGDEKSTIEWKMHEYSFHPSVMPVCSKEEYKDLVICRVDMKMIGNAVKRRASTKNKGLNKVLFLFELKQIYDDNVKSIIPILPSSLPHVDNQAIICIKKEEDESYSEESVSNKKQKTDHRMN</sequence>
<feature type="domain" description="NAC" evidence="5">
    <location>
        <begin position="21"/>
        <end position="188"/>
    </location>
</feature>
<evidence type="ECO:0000256" key="2">
    <source>
        <dbReference type="ARBA" id="ARBA00023125"/>
    </source>
</evidence>
<dbReference type="GeneID" id="130465557"/>
<keyword evidence="1" id="KW-0805">Transcription regulation</keyword>
<accession>A0ABM3R406</accession>
<evidence type="ECO:0000256" key="3">
    <source>
        <dbReference type="ARBA" id="ARBA00023163"/>
    </source>
</evidence>
<dbReference type="InterPro" id="IPR003441">
    <property type="entry name" value="NAC-dom"/>
</dbReference>
<name>A0ABM3R406_SPIOL</name>
<reference evidence="7" key="2">
    <citation type="submission" date="2025-08" db="UniProtKB">
        <authorList>
            <consortium name="RefSeq"/>
        </authorList>
    </citation>
    <scope>IDENTIFICATION</scope>
    <source>
        <tissue evidence="7">Leaf</tissue>
    </source>
</reference>
<evidence type="ECO:0000259" key="5">
    <source>
        <dbReference type="PROSITE" id="PS51005"/>
    </source>
</evidence>
<keyword evidence="2" id="KW-0238">DNA-binding</keyword>